<keyword evidence="1" id="KW-0472">Membrane</keyword>
<accession>A0ABT0TFH6</accession>
<evidence type="ECO:0000256" key="1">
    <source>
        <dbReference type="SAM" id="Phobius"/>
    </source>
</evidence>
<name>A0ABT0TFH6_9FLAO</name>
<evidence type="ECO:0000256" key="2">
    <source>
        <dbReference type="SAM" id="SignalP"/>
    </source>
</evidence>
<keyword evidence="2" id="KW-0732">Signal</keyword>
<comment type="caution">
    <text evidence="3">The sequence shown here is derived from an EMBL/GenBank/DDBJ whole genome shotgun (WGS) entry which is preliminary data.</text>
</comment>
<sequence length="80" mass="9010">MDSRIILNLMKKSVKKILFLGFMMMSLFVHAQGDTGFDPDVDDVGGQPAPIDAWVIPVLVVLVVGMAFYYKRMVFSKIEK</sequence>
<evidence type="ECO:0000313" key="3">
    <source>
        <dbReference type="EMBL" id="MCL9769723.1"/>
    </source>
</evidence>
<organism evidence="3 4">
    <name type="scientific">Flavobacterium fragile</name>
    <dbReference type="NCBI Taxonomy" id="2949085"/>
    <lineage>
        <taxon>Bacteria</taxon>
        <taxon>Pseudomonadati</taxon>
        <taxon>Bacteroidota</taxon>
        <taxon>Flavobacteriia</taxon>
        <taxon>Flavobacteriales</taxon>
        <taxon>Flavobacteriaceae</taxon>
        <taxon>Flavobacterium</taxon>
    </lineage>
</organism>
<evidence type="ECO:0000313" key="4">
    <source>
        <dbReference type="Proteomes" id="UP001203342"/>
    </source>
</evidence>
<keyword evidence="1" id="KW-1133">Transmembrane helix</keyword>
<dbReference type="EMBL" id="JAMLJN010000003">
    <property type="protein sequence ID" value="MCL9769723.1"/>
    <property type="molecule type" value="Genomic_DNA"/>
</dbReference>
<keyword evidence="4" id="KW-1185">Reference proteome</keyword>
<feature type="transmembrane region" description="Helical" evidence="1">
    <location>
        <begin position="49"/>
        <end position="70"/>
    </location>
</feature>
<reference evidence="3 4" key="1">
    <citation type="submission" date="2022-05" db="EMBL/GenBank/DDBJ databases">
        <title>Flavobacterium sp., isolated from activated sludge.</title>
        <authorList>
            <person name="Ran Q."/>
        </authorList>
    </citation>
    <scope>NUCLEOTIDE SEQUENCE [LARGE SCALE GENOMIC DNA]</scope>
    <source>
        <strain evidence="3 4">HXWNR69</strain>
    </source>
</reference>
<feature type="chain" id="PRO_5047175035" description="Signal peptidase" evidence="2">
    <location>
        <begin position="32"/>
        <end position="80"/>
    </location>
</feature>
<protein>
    <recommendedName>
        <fullName evidence="5">Signal peptidase</fullName>
    </recommendedName>
</protein>
<dbReference type="RefSeq" id="WP_250580817.1">
    <property type="nucleotide sequence ID" value="NZ_JAMLJN010000003.1"/>
</dbReference>
<proteinExistence type="predicted"/>
<feature type="signal peptide" evidence="2">
    <location>
        <begin position="1"/>
        <end position="31"/>
    </location>
</feature>
<evidence type="ECO:0008006" key="5">
    <source>
        <dbReference type="Google" id="ProtNLM"/>
    </source>
</evidence>
<keyword evidence="1" id="KW-0812">Transmembrane</keyword>
<dbReference type="Proteomes" id="UP001203342">
    <property type="component" value="Unassembled WGS sequence"/>
</dbReference>
<gene>
    <name evidence="3" type="ORF">NAT47_04770</name>
</gene>